<evidence type="ECO:0000313" key="2">
    <source>
        <dbReference type="EMBL" id="CAH3124073.1"/>
    </source>
</evidence>
<protein>
    <recommendedName>
        <fullName evidence="1">NOA1/YqeH-like C-terminal domain-containing protein</fullName>
    </recommendedName>
</protein>
<dbReference type="PANTHER" id="PTHR46406">
    <property type="entry name" value="NITRIC OXIDE-ASSOCIATED PROTEIN 1"/>
    <property type="match status" value="1"/>
</dbReference>
<sequence>MSVFQVGRASGFLGTMSWLLRSQSRSRINLCKIVTLQLRANLARHHIIFNRCLKTSSVLSGDKNGKDSDLVEESQILATIASFGQRGDEISLYEDGLDLEKFHDETNKTSRALIDTIEPEVLNIEAFTDIYEQPFPKCSGCGAVFQSEDPEKPGYVIPSKNPVTGDQISNSDLTSRTLVCQKCFNLKHYNKPFPITVTSSEINEYLRHLQRRKGLILYVVDLLDLPGSLFPNLLETVGEAKRIIVVGNKIDTLPVDGHTGKQEEHLQKLLFTTCKAHGLEGANIKSTCLVSAKSGFGILQLASKILEHWDHKGDIYLVGCSNTGKTSLFNLLLDLFSVYKKADLLQRATVSLWPCTTQRMLRFPISHWMLKKLCMRLREGVEKYSDDREIEIDNEIIDKEETDYRERGKNRRKHLQALVPSEPDNRSSGITVVQPSFVMDQPNKKQTWLYDTPGVINEKQITSLLTIDELKLFNPTLWLVPRTFILKPGHSLLLGGLGRVDYLEIKRRKQNSCNEWDSIPKAIQSIFFTVLASPNLPMHICKETQADEVYLKHAGTELLGIPLGGKSRMETFPQLKSQDFTVQGIGWDVCAADLVLSNIGWVSVTAGIGSLVLLKAHTPNGIGLDIREPALLPASVTRRGRRGVRYQGYPCAERYEATRKKNPQFIRMARGQHLGEFKWIQEIKKKRIEQRLLLKFEKRMKAAERKLLPGSFGMTLSRGKFNQEGQK</sequence>
<dbReference type="PANTHER" id="PTHR46406:SF1">
    <property type="entry name" value="NITRIC OXIDE-ASSOCIATED PROTEIN 1"/>
    <property type="match status" value="1"/>
</dbReference>
<gene>
    <name evidence="2" type="ORF">PLOB_00030403</name>
</gene>
<organism evidence="2 3">
    <name type="scientific">Porites lobata</name>
    <dbReference type="NCBI Taxonomy" id="104759"/>
    <lineage>
        <taxon>Eukaryota</taxon>
        <taxon>Metazoa</taxon>
        <taxon>Cnidaria</taxon>
        <taxon>Anthozoa</taxon>
        <taxon>Hexacorallia</taxon>
        <taxon>Scleractinia</taxon>
        <taxon>Fungiina</taxon>
        <taxon>Poritidae</taxon>
        <taxon>Porites</taxon>
    </lineage>
</organism>
<dbReference type="SUPFAM" id="SSF52540">
    <property type="entry name" value="P-loop containing nucleoside triphosphate hydrolases"/>
    <property type="match status" value="1"/>
</dbReference>
<dbReference type="Gene3D" id="3.40.50.300">
    <property type="entry name" value="P-loop containing nucleotide triphosphate hydrolases"/>
    <property type="match status" value="1"/>
</dbReference>
<accession>A0ABN8NVR7</accession>
<dbReference type="InterPro" id="IPR052807">
    <property type="entry name" value="Mito_transl_resp_regulator"/>
</dbReference>
<dbReference type="InterPro" id="IPR027417">
    <property type="entry name" value="P-loop_NTPase"/>
</dbReference>
<comment type="caution">
    <text evidence="2">The sequence shown here is derived from an EMBL/GenBank/DDBJ whole genome shotgun (WGS) entry which is preliminary data.</text>
</comment>
<dbReference type="InterPro" id="IPR048422">
    <property type="entry name" value="NOA1/YqeH-like_C"/>
</dbReference>
<name>A0ABN8NVR7_9CNID</name>
<dbReference type="EMBL" id="CALNXK010000039">
    <property type="protein sequence ID" value="CAH3124073.1"/>
    <property type="molecule type" value="Genomic_DNA"/>
</dbReference>
<evidence type="ECO:0000259" key="1">
    <source>
        <dbReference type="Pfam" id="PF21516"/>
    </source>
</evidence>
<dbReference type="CDD" id="cd01855">
    <property type="entry name" value="YqeH"/>
    <property type="match status" value="1"/>
</dbReference>
<keyword evidence="3" id="KW-1185">Reference proteome</keyword>
<feature type="domain" description="NOA1/YqeH-like C-terminal" evidence="1">
    <location>
        <begin position="528"/>
        <end position="628"/>
    </location>
</feature>
<dbReference type="Proteomes" id="UP001159405">
    <property type="component" value="Unassembled WGS sequence"/>
</dbReference>
<evidence type="ECO:0000313" key="3">
    <source>
        <dbReference type="Proteomes" id="UP001159405"/>
    </source>
</evidence>
<reference evidence="2 3" key="1">
    <citation type="submission" date="2022-05" db="EMBL/GenBank/DDBJ databases">
        <authorList>
            <consortium name="Genoscope - CEA"/>
            <person name="William W."/>
        </authorList>
    </citation>
    <scope>NUCLEOTIDE SEQUENCE [LARGE SCALE GENOMIC DNA]</scope>
</reference>
<proteinExistence type="predicted"/>
<dbReference type="Pfam" id="PF21516">
    <property type="entry name" value="YqeH-like_C"/>
    <property type="match status" value="1"/>
</dbReference>